<feature type="compositionally biased region" description="Polar residues" evidence="1">
    <location>
        <begin position="131"/>
        <end position="142"/>
    </location>
</feature>
<dbReference type="KEGG" id="zmk:HG535_0C05710"/>
<gene>
    <name evidence="2" type="ORF">HG535_0C05710</name>
</gene>
<sequence>MNGTSTKLSHPDDEAPLPKYTSKICSPTKRTLNNKNYLAEEAPVYNRNDHTRDLPPVPVPVFTNNPESARNSNSNRQRQDTKLGQYHTGFHRLSDIKVGNSRLRSRPNAQQYHQQQQLTYENARNNGNNNVKFSSNRLAKPTTQTPKISTFVEIRDSSEIVVPNPAQKQRILAERYFSAPIDFAELQRETGKHKPIINIVNTNSPGQPKNGQIYKLSVPILSSHKGYHVIKDQIKDIYRSKYQVSQPLYAFGNENVRYSSLKDLESKDINNASNKFSSKRLQSTQVLDRQLLAASNGNDSFELSFDGKALDRSDIFRMVDSFTVALSDDDDEDKIINAANKNLLPSEMTNSVY</sequence>
<dbReference type="RefSeq" id="XP_037143945.1">
    <property type="nucleotide sequence ID" value="XM_037288050.1"/>
</dbReference>
<proteinExistence type="predicted"/>
<evidence type="ECO:0000256" key="1">
    <source>
        <dbReference type="SAM" id="MobiDB-lite"/>
    </source>
</evidence>
<keyword evidence="3" id="KW-1185">Reference proteome</keyword>
<organism evidence="2 3">
    <name type="scientific">Zygotorulaspora mrakii</name>
    <name type="common">Zygosaccharomyces mrakii</name>
    <dbReference type="NCBI Taxonomy" id="42260"/>
    <lineage>
        <taxon>Eukaryota</taxon>
        <taxon>Fungi</taxon>
        <taxon>Dikarya</taxon>
        <taxon>Ascomycota</taxon>
        <taxon>Saccharomycotina</taxon>
        <taxon>Saccharomycetes</taxon>
        <taxon>Saccharomycetales</taxon>
        <taxon>Saccharomycetaceae</taxon>
        <taxon>Zygotorulaspora</taxon>
    </lineage>
</organism>
<feature type="compositionally biased region" description="Polar residues" evidence="1">
    <location>
        <begin position="62"/>
        <end position="76"/>
    </location>
</feature>
<accession>A0A7H9B149</accession>
<evidence type="ECO:0000313" key="3">
    <source>
        <dbReference type="Proteomes" id="UP000509704"/>
    </source>
</evidence>
<dbReference type="GeneID" id="59235915"/>
<dbReference type="OrthoDB" id="3980759at2759"/>
<feature type="region of interest" description="Disordered" evidence="1">
    <location>
        <begin position="43"/>
        <end position="79"/>
    </location>
</feature>
<reference evidence="2 3" key="1">
    <citation type="submission" date="2020-07" db="EMBL/GenBank/DDBJ databases">
        <title>The yeast mating-type switching endonuclease HO is a domesticated member of an unorthodox homing genetic element family.</title>
        <authorList>
            <person name="Coughlan A.Y."/>
            <person name="Lombardi L."/>
            <person name="Braun-Galleani S."/>
            <person name="Martos A.R."/>
            <person name="Galeote V."/>
            <person name="Bigey F."/>
            <person name="Dequin S."/>
            <person name="Byrne K.P."/>
            <person name="Wolfe K.H."/>
        </authorList>
    </citation>
    <scope>NUCLEOTIDE SEQUENCE [LARGE SCALE GENOMIC DNA]</scope>
    <source>
        <strain evidence="2 3">NRRL Y-6702</strain>
    </source>
</reference>
<evidence type="ECO:0000313" key="2">
    <source>
        <dbReference type="EMBL" id="QLG72217.1"/>
    </source>
</evidence>
<dbReference type="AlphaFoldDB" id="A0A7H9B149"/>
<protein>
    <submittedName>
        <fullName evidence="2">Uncharacterized protein</fullName>
    </submittedName>
</protein>
<feature type="region of interest" description="Disordered" evidence="1">
    <location>
        <begin position="123"/>
        <end position="142"/>
    </location>
</feature>
<feature type="region of interest" description="Disordered" evidence="1">
    <location>
        <begin position="1"/>
        <end position="26"/>
    </location>
</feature>
<dbReference type="EMBL" id="CP058606">
    <property type="protein sequence ID" value="QLG72217.1"/>
    <property type="molecule type" value="Genomic_DNA"/>
</dbReference>
<dbReference type="Proteomes" id="UP000509704">
    <property type="component" value="Chromosome 3"/>
</dbReference>
<name>A0A7H9B149_ZYGMR</name>